<dbReference type="SUPFAM" id="SSF103473">
    <property type="entry name" value="MFS general substrate transporter"/>
    <property type="match status" value="1"/>
</dbReference>
<dbReference type="Pfam" id="PF08530">
    <property type="entry name" value="PepX_C"/>
    <property type="match status" value="1"/>
</dbReference>
<feature type="transmembrane region" description="Helical" evidence="6">
    <location>
        <begin position="1009"/>
        <end position="1032"/>
    </location>
</feature>
<feature type="domain" description="Xaa-Pro dipeptidyl-peptidase C-terminal" evidence="7">
    <location>
        <begin position="324"/>
        <end position="584"/>
    </location>
</feature>
<organism evidence="8 9">
    <name type="scientific">Botryosphaeria dothidea</name>
    <dbReference type="NCBI Taxonomy" id="55169"/>
    <lineage>
        <taxon>Eukaryota</taxon>
        <taxon>Fungi</taxon>
        <taxon>Dikarya</taxon>
        <taxon>Ascomycota</taxon>
        <taxon>Pezizomycotina</taxon>
        <taxon>Dothideomycetes</taxon>
        <taxon>Dothideomycetes incertae sedis</taxon>
        <taxon>Botryosphaeriales</taxon>
        <taxon>Botryosphaeriaceae</taxon>
        <taxon>Botryosphaeria</taxon>
    </lineage>
</organism>
<dbReference type="SUPFAM" id="SSF53474">
    <property type="entry name" value="alpha/beta-Hydrolases"/>
    <property type="match status" value="1"/>
</dbReference>
<dbReference type="Gene3D" id="1.20.1250.20">
    <property type="entry name" value="MFS general substrate transporter like domains"/>
    <property type="match status" value="1"/>
</dbReference>
<evidence type="ECO:0000256" key="6">
    <source>
        <dbReference type="SAM" id="Phobius"/>
    </source>
</evidence>
<gene>
    <name evidence="8" type="ORF">GTA08_BOTSDO02369</name>
</gene>
<keyword evidence="2 6" id="KW-0812">Transmembrane</keyword>
<evidence type="ECO:0000256" key="2">
    <source>
        <dbReference type="ARBA" id="ARBA00022692"/>
    </source>
</evidence>
<feature type="transmembrane region" description="Helical" evidence="6">
    <location>
        <begin position="1082"/>
        <end position="1106"/>
    </location>
</feature>
<comment type="subcellular location">
    <subcellularLocation>
        <location evidence="1">Membrane</location>
        <topology evidence="1">Multi-pass membrane protein</topology>
    </subcellularLocation>
</comment>
<dbReference type="InterPro" id="IPR013736">
    <property type="entry name" value="Xaa-Pro_dipept_C"/>
</dbReference>
<protein>
    <submittedName>
        <fullName evidence="8">Peptidase S9/S15</fullName>
    </submittedName>
</protein>
<evidence type="ECO:0000256" key="4">
    <source>
        <dbReference type="ARBA" id="ARBA00022989"/>
    </source>
</evidence>
<dbReference type="NCBIfam" id="TIGR00976">
    <property type="entry name" value="CocE_NonD"/>
    <property type="match status" value="1"/>
</dbReference>
<evidence type="ECO:0000313" key="8">
    <source>
        <dbReference type="EMBL" id="KAF4310031.1"/>
    </source>
</evidence>
<feature type="transmembrane region" description="Helical" evidence="6">
    <location>
        <begin position="753"/>
        <end position="773"/>
    </location>
</feature>
<dbReference type="PANTHER" id="PTHR23502:SF164">
    <property type="entry name" value="MAJOR FACILITATOR SUPERFAMILY (MFS) PROFILE DOMAIN-CONTAINING PROTEIN"/>
    <property type="match status" value="1"/>
</dbReference>
<feature type="transmembrane region" description="Helical" evidence="6">
    <location>
        <begin position="1118"/>
        <end position="1138"/>
    </location>
</feature>
<keyword evidence="4 6" id="KW-1133">Transmembrane helix</keyword>
<dbReference type="InterPro" id="IPR029058">
    <property type="entry name" value="AB_hydrolase_fold"/>
</dbReference>
<feature type="transmembrane region" description="Helical" evidence="6">
    <location>
        <begin position="868"/>
        <end position="888"/>
    </location>
</feature>
<dbReference type="PANTHER" id="PTHR23502">
    <property type="entry name" value="MAJOR FACILITATOR SUPERFAMILY"/>
    <property type="match status" value="1"/>
</dbReference>
<dbReference type="GO" id="GO:0008239">
    <property type="term" value="F:dipeptidyl-peptidase activity"/>
    <property type="evidence" value="ECO:0007669"/>
    <property type="project" value="InterPro"/>
</dbReference>
<dbReference type="Gene3D" id="3.40.50.1820">
    <property type="entry name" value="alpha/beta hydrolase"/>
    <property type="match status" value="1"/>
</dbReference>
<dbReference type="InterPro" id="IPR005674">
    <property type="entry name" value="CocE/Ser_esterase"/>
</dbReference>
<evidence type="ECO:0000313" key="9">
    <source>
        <dbReference type="Proteomes" id="UP000572817"/>
    </source>
</evidence>
<dbReference type="InterPro" id="IPR000383">
    <property type="entry name" value="Xaa-Pro-like_dom"/>
</dbReference>
<dbReference type="EMBL" id="WWBZ02000016">
    <property type="protein sequence ID" value="KAF4310031.1"/>
    <property type="molecule type" value="Genomic_DNA"/>
</dbReference>
<evidence type="ECO:0000259" key="7">
    <source>
        <dbReference type="SMART" id="SM00939"/>
    </source>
</evidence>
<evidence type="ECO:0000256" key="5">
    <source>
        <dbReference type="ARBA" id="ARBA00023136"/>
    </source>
</evidence>
<evidence type="ECO:0000256" key="1">
    <source>
        <dbReference type="ARBA" id="ARBA00004141"/>
    </source>
</evidence>
<evidence type="ECO:0000256" key="3">
    <source>
        <dbReference type="ARBA" id="ARBA00022801"/>
    </source>
</evidence>
<dbReference type="InterPro" id="IPR011701">
    <property type="entry name" value="MFS"/>
</dbReference>
<dbReference type="AlphaFoldDB" id="A0A8H4N8S3"/>
<reference evidence="8" key="1">
    <citation type="submission" date="2020-04" db="EMBL/GenBank/DDBJ databases">
        <title>Genome Assembly and Annotation of Botryosphaeria dothidea sdau 11-99, a Latent Pathogen of Apple Fruit Ring Rot in China.</title>
        <authorList>
            <person name="Yu C."/>
            <person name="Diao Y."/>
            <person name="Lu Q."/>
            <person name="Zhao J."/>
            <person name="Cui S."/>
            <person name="Peng C."/>
            <person name="He B."/>
            <person name="Liu H."/>
        </authorList>
    </citation>
    <scope>NUCLEOTIDE SEQUENCE [LARGE SCALE GENOMIC DNA]</scope>
    <source>
        <strain evidence="8">Sdau11-99</strain>
    </source>
</reference>
<feature type="transmembrane region" description="Helical" evidence="6">
    <location>
        <begin position="1150"/>
        <end position="1170"/>
    </location>
</feature>
<keyword evidence="9" id="KW-1185">Reference proteome</keyword>
<dbReference type="Proteomes" id="UP000572817">
    <property type="component" value="Unassembled WGS sequence"/>
</dbReference>
<feature type="transmembrane region" description="Helical" evidence="6">
    <location>
        <begin position="973"/>
        <end position="997"/>
    </location>
</feature>
<feature type="transmembrane region" description="Helical" evidence="6">
    <location>
        <begin position="709"/>
        <end position="733"/>
    </location>
</feature>
<feature type="transmembrane region" description="Helical" evidence="6">
    <location>
        <begin position="838"/>
        <end position="862"/>
    </location>
</feature>
<dbReference type="Gene3D" id="2.60.120.260">
    <property type="entry name" value="Galactose-binding domain-like"/>
    <property type="match status" value="1"/>
</dbReference>
<sequence>MPIPIQVAYKPIGLPEVGKNNYQGFHPGKSEVLPAGWRRFPDTRALTSPIRVEHDVEIVVRDGCRLYADVYRPADTDEKVPAALAWSCYGKKYSALDMLPMTVWHCCVARSALSGLEKFEGLDPARWCPKGYALVSVDGRGTGNSDGQIPVMGSQDAEDGFDVVEAVARMAWCSGAVGMAGNSALAISQWFVAALQPPSLKAIAPWEGMGDLFREQFCRGGIFSMSNFDLITKEIIKGGSGVEDFAEMYRRCPTANVYWKDKRVDMTKIQTPAFIVGSDVSGIHTMGSVRAWLEIPHEKKWLKWGSKQEWFELYSVHESNEELAVFFDRYLKGLDNGWENTSKVRWSVLQFGDKEAIEDVELENYPVPNTEYRELYLQDGGKLGVEESREAAIKEYDSEKFGSVAEFDYTFTKRARLIGLPKAVLYMSCPDKNDMCVYVVVRKKNKDGKTLMHLNFPVEATPVKFIDEIPEKQRASLNLHQGSVGQLRASHRAIDESKSIHPQFPFHPHEVEEKISPGEVVRLEIGIWNVSMDFEAGETVNIAVGGQYPGIAEFKSYSAPRPEHERNKGVHRPILAVPTASTPAIPLSRPRNHNTIWGNATPPPPANRPTPGFDLPHSPRRHPPLLLLFSFCLLKPLQTSLPVIMKEGKMKNAVEHREIVEVVEGYTKPKEVSDVTGTVRLAEDTDTRLIPTPSADPRDPLNLSPWRKFIFVMLVSVFSSIGLSMVSGFGGLLSFYIPDYATAGADYADITALMTYPSMFMGIGNIVSVPLALSIGRRPVFMASTILLIFSSVLCAFAKDYTWHFSARLVLGIATGQSEALVPLMVQEIHFLHERSQMLMLQSAIQTILSAVLVLCASPIAGAITPRYWYILGAALTGLQFILSSFFVPETRYERPLSAYQANDMVQWSSTGDDATEEVLAPVTTSTRPQLDFVNFQPRTVFSDMRLFVGPVDWKQAYYTLKAMVQVLLFPNVFWAFCLNGLTIGVNIAIGTTYAQIIEAPPYNWSDTAASYVNAGQIVTALVALPVLGLGSDKIIKWKARRNGGIHEPENRLLPLVFPVCVGILAAAIYGEACQHPENYHWFALVFANAAYYFCFVGSNIAAITYLLDSYPARGGPVLVVICALRGFVSFGTSYGVAKFIETDGYDGSFGTYAGLTGLFGVLGIVVFFTGKRIRGFTGKWAQSKDPTKPTMCH</sequence>
<proteinExistence type="predicted"/>
<dbReference type="Pfam" id="PF02129">
    <property type="entry name" value="Peptidase_S15"/>
    <property type="match status" value="1"/>
</dbReference>
<dbReference type="InterPro" id="IPR008979">
    <property type="entry name" value="Galactose-bd-like_sf"/>
</dbReference>
<accession>A0A8H4N8S3</accession>
<comment type="caution">
    <text evidence="8">The sequence shown here is derived from an EMBL/GenBank/DDBJ whole genome shotgun (WGS) entry which is preliminary data.</text>
</comment>
<dbReference type="SUPFAM" id="SSF49785">
    <property type="entry name" value="Galactose-binding domain-like"/>
    <property type="match status" value="1"/>
</dbReference>
<feature type="transmembrane region" description="Helical" evidence="6">
    <location>
        <begin position="1053"/>
        <end position="1070"/>
    </location>
</feature>
<dbReference type="GO" id="GO:0005886">
    <property type="term" value="C:plasma membrane"/>
    <property type="evidence" value="ECO:0007669"/>
    <property type="project" value="TreeGrafter"/>
</dbReference>
<dbReference type="OrthoDB" id="2578740at2759"/>
<keyword evidence="5 6" id="KW-0472">Membrane</keyword>
<keyword evidence="3" id="KW-0378">Hydrolase</keyword>
<dbReference type="InterPro" id="IPR036259">
    <property type="entry name" value="MFS_trans_sf"/>
</dbReference>
<name>A0A8H4N8S3_9PEZI</name>
<dbReference type="SMART" id="SM00939">
    <property type="entry name" value="PepX_C"/>
    <property type="match status" value="1"/>
</dbReference>
<dbReference type="Gene3D" id="1.10.3020.20">
    <property type="match status" value="1"/>
</dbReference>
<feature type="transmembrane region" description="Helical" evidence="6">
    <location>
        <begin position="780"/>
        <end position="799"/>
    </location>
</feature>
<dbReference type="Pfam" id="PF07690">
    <property type="entry name" value="MFS_1"/>
    <property type="match status" value="1"/>
</dbReference>
<dbReference type="GO" id="GO:0022857">
    <property type="term" value="F:transmembrane transporter activity"/>
    <property type="evidence" value="ECO:0007669"/>
    <property type="project" value="InterPro"/>
</dbReference>